<dbReference type="InterPro" id="IPR000823">
    <property type="entry name" value="Peroxidase_pln"/>
</dbReference>
<dbReference type="GO" id="GO:0009505">
    <property type="term" value="C:plant-type cell wall"/>
    <property type="evidence" value="ECO:0000318"/>
    <property type="project" value="GO_Central"/>
</dbReference>
<dbReference type="PRINTS" id="PR00461">
    <property type="entry name" value="PLPEROXIDASE"/>
</dbReference>
<organism evidence="20 21">
    <name type="scientific">Juglans regia</name>
    <name type="common">English walnut</name>
    <dbReference type="NCBI Taxonomy" id="51240"/>
    <lineage>
        <taxon>Eukaryota</taxon>
        <taxon>Viridiplantae</taxon>
        <taxon>Streptophyta</taxon>
        <taxon>Embryophyta</taxon>
        <taxon>Tracheophyta</taxon>
        <taxon>Spermatophyta</taxon>
        <taxon>Magnoliopsida</taxon>
        <taxon>eudicotyledons</taxon>
        <taxon>Gunneridae</taxon>
        <taxon>Pentapetalae</taxon>
        <taxon>rosids</taxon>
        <taxon>fabids</taxon>
        <taxon>Fagales</taxon>
        <taxon>Juglandaceae</taxon>
        <taxon>Juglans</taxon>
    </lineage>
</organism>
<feature type="binding site" evidence="16">
    <location>
        <position position="77"/>
    </location>
    <ligand>
        <name>Ca(2+)</name>
        <dbReference type="ChEBI" id="CHEBI:29108"/>
        <label>1</label>
    </ligand>
</feature>
<feature type="binding site" evidence="16">
    <location>
        <position position="73"/>
    </location>
    <ligand>
        <name>Ca(2+)</name>
        <dbReference type="ChEBI" id="CHEBI:29108"/>
        <label>1</label>
    </ligand>
</feature>
<dbReference type="InterPro" id="IPR033905">
    <property type="entry name" value="Secretory_peroxidase"/>
</dbReference>
<evidence type="ECO:0000256" key="12">
    <source>
        <dbReference type="ARBA" id="ARBA00023180"/>
    </source>
</evidence>
<dbReference type="SUPFAM" id="SSF48113">
    <property type="entry name" value="Heme-dependent peroxidases"/>
    <property type="match status" value="1"/>
</dbReference>
<accession>A0A2I4HS78</accession>
<comment type="function">
    <text evidence="2">Removal of H(2)O(2), oxidation of toxic reductants, biosynthesis and degradation of lignin, suberization, auxin catabolism, response to environmental stresses such as wounding, pathogen attack and oxidative stress. These functions might be dependent on each isozyme/isoform in each plant tissue.</text>
</comment>
<dbReference type="FunFam" id="1.10.420.10:FF:000001">
    <property type="entry name" value="Peroxidase"/>
    <property type="match status" value="1"/>
</dbReference>
<evidence type="ECO:0000256" key="9">
    <source>
        <dbReference type="ARBA" id="ARBA00023002"/>
    </source>
</evidence>
<keyword evidence="5 19" id="KW-0575">Peroxidase</keyword>
<feature type="disulfide bond" evidence="18">
    <location>
        <begin position="38"/>
        <end position="118"/>
    </location>
</feature>
<feature type="binding site" description="axial binding residue" evidence="16">
    <location>
        <position position="196"/>
    </location>
    <ligand>
        <name>heme b</name>
        <dbReference type="ChEBI" id="CHEBI:60344"/>
    </ligand>
    <ligandPart>
        <name>Fe</name>
        <dbReference type="ChEBI" id="CHEBI:18248"/>
    </ligandPart>
</feature>
<feature type="binding site" evidence="15">
    <location>
        <position position="166"/>
    </location>
    <ligand>
        <name>substrate</name>
    </ligand>
</feature>
<evidence type="ECO:0000256" key="3">
    <source>
        <dbReference type="ARBA" id="ARBA00006873"/>
    </source>
</evidence>
<keyword evidence="10 16" id="KW-0408">Iron</keyword>
<feature type="active site" description="Proton acceptor" evidence="14">
    <location>
        <position position="69"/>
    </location>
</feature>
<evidence type="ECO:0000256" key="18">
    <source>
        <dbReference type="PIRSR" id="PIRSR600823-5"/>
    </source>
</evidence>
<feature type="signal peptide" evidence="19">
    <location>
        <begin position="1"/>
        <end position="27"/>
    </location>
</feature>
<comment type="catalytic activity">
    <reaction evidence="1 19">
        <text>2 a phenolic donor + H2O2 = 2 a phenolic radical donor + 2 H2O</text>
        <dbReference type="Rhea" id="RHEA:56136"/>
        <dbReference type="ChEBI" id="CHEBI:15377"/>
        <dbReference type="ChEBI" id="CHEBI:16240"/>
        <dbReference type="ChEBI" id="CHEBI:139520"/>
        <dbReference type="ChEBI" id="CHEBI:139521"/>
        <dbReference type="EC" id="1.11.1.7"/>
    </reaction>
</comment>
<dbReference type="InterPro" id="IPR002016">
    <property type="entry name" value="Haem_peroxidase"/>
</dbReference>
<evidence type="ECO:0000256" key="11">
    <source>
        <dbReference type="ARBA" id="ARBA00023157"/>
    </source>
</evidence>
<gene>
    <name evidence="21" type="primary">LOC109020930</name>
</gene>
<dbReference type="GO" id="GO:0046872">
    <property type="term" value="F:metal ion binding"/>
    <property type="evidence" value="ECO:0007669"/>
    <property type="project" value="UniProtKB-UniRule"/>
</dbReference>
<feature type="disulfide bond" evidence="18">
    <location>
        <begin position="124"/>
        <end position="326"/>
    </location>
</feature>
<dbReference type="PROSITE" id="PS50873">
    <property type="entry name" value="PEROXIDASE_4"/>
    <property type="match status" value="1"/>
</dbReference>
<dbReference type="PRINTS" id="PR00458">
    <property type="entry name" value="PEROXIDASE"/>
</dbReference>
<keyword evidence="13 19" id="KW-0376">Hydrogen peroxide</keyword>
<evidence type="ECO:0000256" key="7">
    <source>
        <dbReference type="ARBA" id="ARBA00022723"/>
    </source>
</evidence>
<evidence type="ECO:0000256" key="10">
    <source>
        <dbReference type="ARBA" id="ARBA00023004"/>
    </source>
</evidence>
<dbReference type="Gene3D" id="1.10.420.10">
    <property type="entry name" value="Peroxidase, domain 2"/>
    <property type="match status" value="1"/>
</dbReference>
<sequence length="356" mass="37685">MSSSHFIAVALFCIAFLLAGGISVSHAQLSSTFYDQTCPNVTNITRGVIQNALLSDPRIGASLIRLHFHDCFVNGCDGSILLNNSDTIDSEKEAARNNNSVRGFGVVDDIKTALESACPRTVSCADILAIAAEESVSLANGTSWTVLLGRRDGTTANRTGADISLPSAVDTLDTLKSVFSAVGLNTTDLVSLSGAHTFGRAQCPTFSGRLYNFNNTGNPDPSLNTTYLGTLRGICPENGTATGLANLDLTTADTFDNNYFSNLQVGNGLLQTDQELFSTTGADTIDIVNNFSSDQNAFFASFGESMIKMGNIGVLTGSQGEIRLNCALVNANSSGSESYLHSSIETRDDAEYKYAI</sequence>
<dbReference type="InterPro" id="IPR019794">
    <property type="entry name" value="Peroxidases_AS"/>
</dbReference>
<dbReference type="Gramene" id="Jr05_15860_p1">
    <property type="protein sequence ID" value="cds.Jr05_15860_p1"/>
    <property type="gene ID" value="Jr05_15860"/>
</dbReference>
<feature type="site" description="Transition state stabilizer" evidence="17">
    <location>
        <position position="65"/>
    </location>
</feature>
<dbReference type="Proteomes" id="UP000235220">
    <property type="component" value="Chromosome 5"/>
</dbReference>
<dbReference type="GO" id="GO:0006979">
    <property type="term" value="P:response to oxidative stress"/>
    <property type="evidence" value="ECO:0007669"/>
    <property type="project" value="UniProtKB-UniRule"/>
</dbReference>
<dbReference type="GO" id="GO:0020037">
    <property type="term" value="F:heme binding"/>
    <property type="evidence" value="ECO:0007669"/>
    <property type="project" value="UniProtKB-UniRule"/>
</dbReference>
<evidence type="ECO:0000256" key="4">
    <source>
        <dbReference type="ARBA" id="ARBA00012313"/>
    </source>
</evidence>
<comment type="cofactor">
    <cofactor evidence="16 19">
        <name>heme b</name>
        <dbReference type="ChEBI" id="CHEBI:60344"/>
    </cofactor>
    <text evidence="16 19">Binds 1 heme b (iron(II)-protoporphyrin IX) group per subunit.</text>
</comment>
<evidence type="ECO:0000256" key="8">
    <source>
        <dbReference type="ARBA" id="ARBA00022837"/>
    </source>
</evidence>
<keyword evidence="8 16" id="KW-0106">Calcium</keyword>
<keyword evidence="19" id="KW-0732">Signal</keyword>
<feature type="binding site" evidence="16">
    <location>
        <position position="70"/>
    </location>
    <ligand>
        <name>Ca(2+)</name>
        <dbReference type="ChEBI" id="CHEBI:29108"/>
        <label>1</label>
    </ligand>
</feature>
<feature type="binding site" evidence="16">
    <location>
        <position position="75"/>
    </location>
    <ligand>
        <name>Ca(2+)</name>
        <dbReference type="ChEBI" id="CHEBI:29108"/>
        <label>1</label>
    </ligand>
</feature>
<feature type="binding site" evidence="16">
    <location>
        <position position="248"/>
    </location>
    <ligand>
        <name>Ca(2+)</name>
        <dbReference type="ChEBI" id="CHEBI:29108"/>
        <label>2</label>
    </ligand>
</feature>
<feature type="disulfide bond" evidence="18">
    <location>
        <begin position="71"/>
        <end position="76"/>
    </location>
</feature>
<proteinExistence type="inferred from homology"/>
<dbReference type="OrthoDB" id="2113341at2759"/>
<keyword evidence="11 18" id="KW-1015">Disulfide bond</keyword>
<dbReference type="InterPro" id="IPR019793">
    <property type="entry name" value="Peroxidases_heam-ligand_BS"/>
</dbReference>
<dbReference type="PROSITE" id="PS00436">
    <property type="entry name" value="PEROXIDASE_2"/>
    <property type="match status" value="1"/>
</dbReference>
<dbReference type="InterPro" id="IPR010255">
    <property type="entry name" value="Haem_peroxidase_sf"/>
</dbReference>
<keyword evidence="20" id="KW-1185">Reference proteome</keyword>
<dbReference type="AlphaFoldDB" id="A0A2I4HS78"/>
<feature type="chain" id="PRO_5043056991" description="Peroxidase" evidence="19">
    <location>
        <begin position="28"/>
        <end position="356"/>
    </location>
</feature>
<keyword evidence="12" id="KW-0325">Glycoprotein</keyword>
<dbReference type="RefSeq" id="XP_018859004.1">
    <property type="nucleotide sequence ID" value="XM_019003459.2"/>
</dbReference>
<evidence type="ECO:0000313" key="21">
    <source>
        <dbReference type="RefSeq" id="XP_018859004.1"/>
    </source>
</evidence>
<dbReference type="PROSITE" id="PS00435">
    <property type="entry name" value="PEROXIDASE_1"/>
    <property type="match status" value="1"/>
</dbReference>
<reference evidence="21" key="1">
    <citation type="submission" date="2025-08" db="UniProtKB">
        <authorList>
            <consortium name="RefSeq"/>
        </authorList>
    </citation>
    <scope>IDENTIFICATION</scope>
    <source>
        <tissue evidence="21">Leaves</tissue>
    </source>
</reference>
<protein>
    <recommendedName>
        <fullName evidence="4 19">Peroxidase</fullName>
        <ecNumber evidence="4 19">1.11.1.7</ecNumber>
    </recommendedName>
</protein>
<evidence type="ECO:0000256" key="15">
    <source>
        <dbReference type="PIRSR" id="PIRSR600823-2"/>
    </source>
</evidence>
<comment type="subcellular location">
    <subcellularLocation>
        <location evidence="19">Secreted</location>
    </subcellularLocation>
</comment>
<keyword evidence="9 19" id="KW-0560">Oxidoreductase</keyword>
<feature type="binding site" evidence="16">
    <location>
        <position position="256"/>
    </location>
    <ligand>
        <name>Ca(2+)</name>
        <dbReference type="ChEBI" id="CHEBI:29108"/>
        <label>2</label>
    </ligand>
</feature>
<dbReference type="PANTHER" id="PTHR31388">
    <property type="entry name" value="PEROXIDASE 72-RELATED"/>
    <property type="match status" value="1"/>
</dbReference>
<feature type="binding site" evidence="16">
    <location>
        <position position="251"/>
    </location>
    <ligand>
        <name>Ca(2+)</name>
        <dbReference type="ChEBI" id="CHEBI:29108"/>
        <label>2</label>
    </ligand>
</feature>
<dbReference type="Gene3D" id="1.10.520.10">
    <property type="match status" value="1"/>
</dbReference>
<keyword evidence="19" id="KW-0964">Secreted</keyword>
<dbReference type="GO" id="GO:0004601">
    <property type="term" value="F:peroxidase activity"/>
    <property type="evidence" value="ECO:0000318"/>
    <property type="project" value="GO_Central"/>
</dbReference>
<dbReference type="GO" id="GO:0005576">
    <property type="term" value="C:extracellular region"/>
    <property type="evidence" value="ECO:0007669"/>
    <property type="project" value="UniProtKB-SubCell"/>
</dbReference>
<dbReference type="GO" id="GO:0042744">
    <property type="term" value="P:hydrogen peroxide catabolic process"/>
    <property type="evidence" value="ECO:0007669"/>
    <property type="project" value="UniProtKB-KW"/>
</dbReference>
<comment type="similarity">
    <text evidence="3">Belongs to the peroxidase family. Ascorbate peroxidase subfamily.</text>
</comment>
<name>A0A2I4HS78_JUGRE</name>
<dbReference type="CDD" id="cd00693">
    <property type="entry name" value="secretory_peroxidase"/>
    <property type="match status" value="1"/>
</dbReference>
<feature type="binding site" evidence="16">
    <location>
        <position position="197"/>
    </location>
    <ligand>
        <name>Ca(2+)</name>
        <dbReference type="ChEBI" id="CHEBI:29108"/>
        <label>2</label>
    </ligand>
</feature>
<feature type="binding site" evidence="16">
    <location>
        <position position="91"/>
    </location>
    <ligand>
        <name>Ca(2+)</name>
        <dbReference type="ChEBI" id="CHEBI:29108"/>
        <label>1</label>
    </ligand>
</feature>
<evidence type="ECO:0000256" key="13">
    <source>
        <dbReference type="ARBA" id="ARBA00023324"/>
    </source>
</evidence>
<evidence type="ECO:0000256" key="16">
    <source>
        <dbReference type="PIRSR" id="PIRSR600823-3"/>
    </source>
</evidence>
<evidence type="ECO:0000256" key="1">
    <source>
        <dbReference type="ARBA" id="ARBA00000189"/>
    </source>
</evidence>
<comment type="cofactor">
    <cofactor evidence="16 19">
        <name>Ca(2+)</name>
        <dbReference type="ChEBI" id="CHEBI:29108"/>
    </cofactor>
    <text evidence="16 19">Binds 2 calcium ions per subunit.</text>
</comment>
<evidence type="ECO:0000256" key="14">
    <source>
        <dbReference type="PIRSR" id="PIRSR600823-1"/>
    </source>
</evidence>
<dbReference type="FunFam" id="1.10.520.10:FF:000001">
    <property type="entry name" value="Peroxidase"/>
    <property type="match status" value="1"/>
</dbReference>
<dbReference type="EC" id="1.11.1.7" evidence="4 19"/>
<dbReference type="PANTHER" id="PTHR31388:SF270">
    <property type="entry name" value="PEROXIDASE 22-RELATED"/>
    <property type="match status" value="1"/>
</dbReference>
<dbReference type="GeneID" id="109020930"/>
<comment type="similarity">
    <text evidence="19">Belongs to the peroxidase family. Classical plant (class III) peroxidase subfamily.</text>
</comment>
<evidence type="ECO:0000313" key="20">
    <source>
        <dbReference type="Proteomes" id="UP000235220"/>
    </source>
</evidence>
<dbReference type="KEGG" id="jre:109020930"/>
<dbReference type="Pfam" id="PF00141">
    <property type="entry name" value="peroxidase"/>
    <property type="match status" value="1"/>
</dbReference>
<evidence type="ECO:0000256" key="5">
    <source>
        <dbReference type="ARBA" id="ARBA00022559"/>
    </source>
</evidence>
<evidence type="ECO:0000256" key="17">
    <source>
        <dbReference type="PIRSR" id="PIRSR600823-4"/>
    </source>
</evidence>
<evidence type="ECO:0000256" key="19">
    <source>
        <dbReference type="RuleBase" id="RU362060"/>
    </source>
</evidence>
<keyword evidence="7 16" id="KW-0479">Metal-binding</keyword>
<dbReference type="GO" id="GO:0140825">
    <property type="term" value="F:lactoperoxidase activity"/>
    <property type="evidence" value="ECO:0007669"/>
    <property type="project" value="UniProtKB-EC"/>
</dbReference>
<keyword evidence="6 19" id="KW-0349">Heme</keyword>
<feature type="disulfide bond" evidence="18">
    <location>
        <begin position="203"/>
        <end position="235"/>
    </location>
</feature>
<feature type="binding site" evidence="16">
    <location>
        <position position="79"/>
    </location>
    <ligand>
        <name>Ca(2+)</name>
        <dbReference type="ChEBI" id="CHEBI:29108"/>
        <label>1</label>
    </ligand>
</feature>
<dbReference type="STRING" id="51240.A0A2I4HS78"/>
<evidence type="ECO:0000256" key="2">
    <source>
        <dbReference type="ARBA" id="ARBA00002322"/>
    </source>
</evidence>
<evidence type="ECO:0000256" key="6">
    <source>
        <dbReference type="ARBA" id="ARBA00022617"/>
    </source>
</evidence>